<organism evidence="7">
    <name type="scientific">marine sediment metagenome</name>
    <dbReference type="NCBI Taxonomy" id="412755"/>
    <lineage>
        <taxon>unclassified sequences</taxon>
        <taxon>metagenomes</taxon>
        <taxon>ecological metagenomes</taxon>
    </lineage>
</organism>
<evidence type="ECO:0000313" key="7">
    <source>
        <dbReference type="EMBL" id="GAJ08121.1"/>
    </source>
</evidence>
<dbReference type="PANTHER" id="PTHR48111">
    <property type="entry name" value="REGULATOR OF RPOS"/>
    <property type="match status" value="1"/>
</dbReference>
<evidence type="ECO:0000256" key="1">
    <source>
        <dbReference type="ARBA" id="ARBA00022553"/>
    </source>
</evidence>
<evidence type="ECO:0000256" key="3">
    <source>
        <dbReference type="ARBA" id="ARBA00023015"/>
    </source>
</evidence>
<dbReference type="Gene3D" id="6.10.250.690">
    <property type="match status" value="1"/>
</dbReference>
<keyword evidence="1" id="KW-0597">Phosphoprotein</keyword>
<name>X1V6W1_9ZZZZ</name>
<dbReference type="InterPro" id="IPR001789">
    <property type="entry name" value="Sig_transdc_resp-reg_receiver"/>
</dbReference>
<reference evidence="7" key="1">
    <citation type="journal article" date="2014" name="Front. Microbiol.">
        <title>High frequency of phylogenetically diverse reductive dehalogenase-homologous genes in deep subseafloor sedimentary metagenomes.</title>
        <authorList>
            <person name="Kawai M."/>
            <person name="Futagami T."/>
            <person name="Toyoda A."/>
            <person name="Takaki Y."/>
            <person name="Nishi S."/>
            <person name="Hori S."/>
            <person name="Arai W."/>
            <person name="Tsubouchi T."/>
            <person name="Morono Y."/>
            <person name="Uchiyama I."/>
            <person name="Ito T."/>
            <person name="Fujiyama A."/>
            <person name="Inagaki F."/>
            <person name="Takami H."/>
        </authorList>
    </citation>
    <scope>NUCLEOTIDE SEQUENCE</scope>
    <source>
        <strain evidence="7">Expedition CK06-06</strain>
    </source>
</reference>
<dbReference type="InterPro" id="IPR039420">
    <property type="entry name" value="WalR-like"/>
</dbReference>
<protein>
    <recommendedName>
        <fullName evidence="6">Response regulatory domain-containing protein</fullName>
    </recommendedName>
</protein>
<dbReference type="GO" id="GO:0006355">
    <property type="term" value="P:regulation of DNA-templated transcription"/>
    <property type="evidence" value="ECO:0007669"/>
    <property type="project" value="TreeGrafter"/>
</dbReference>
<evidence type="ECO:0000259" key="6">
    <source>
        <dbReference type="PROSITE" id="PS50110"/>
    </source>
</evidence>
<dbReference type="InterPro" id="IPR011006">
    <property type="entry name" value="CheY-like_superfamily"/>
</dbReference>
<dbReference type="GO" id="GO:0000156">
    <property type="term" value="F:phosphorelay response regulator activity"/>
    <property type="evidence" value="ECO:0007669"/>
    <property type="project" value="TreeGrafter"/>
</dbReference>
<keyword evidence="2" id="KW-0902">Two-component regulatory system</keyword>
<dbReference type="Pfam" id="PF00072">
    <property type="entry name" value="Response_reg"/>
    <property type="match status" value="1"/>
</dbReference>
<dbReference type="GO" id="GO:0032993">
    <property type="term" value="C:protein-DNA complex"/>
    <property type="evidence" value="ECO:0007669"/>
    <property type="project" value="TreeGrafter"/>
</dbReference>
<dbReference type="EMBL" id="BARW01030639">
    <property type="protein sequence ID" value="GAJ08121.1"/>
    <property type="molecule type" value="Genomic_DNA"/>
</dbReference>
<feature type="non-terminal residue" evidence="7">
    <location>
        <position position="104"/>
    </location>
</feature>
<dbReference type="GO" id="GO:0005829">
    <property type="term" value="C:cytosol"/>
    <property type="evidence" value="ECO:0007669"/>
    <property type="project" value="TreeGrafter"/>
</dbReference>
<feature type="domain" description="Response regulatory" evidence="6">
    <location>
        <begin position="1"/>
        <end position="94"/>
    </location>
</feature>
<dbReference type="GO" id="GO:0000976">
    <property type="term" value="F:transcription cis-regulatory region binding"/>
    <property type="evidence" value="ECO:0007669"/>
    <property type="project" value="TreeGrafter"/>
</dbReference>
<accession>X1V6W1</accession>
<dbReference type="AlphaFoldDB" id="X1V6W1"/>
<evidence type="ECO:0000256" key="2">
    <source>
        <dbReference type="ARBA" id="ARBA00023012"/>
    </source>
</evidence>
<sequence length="104" mass="11956">MQGTAEKKHQNTYYYDYRQEKIDLIATDLVLPSMGGLQICKELRKKNIKTPIIMITGKKKEEIDTVLGLEIGADDYLLKPFGIKEFLARVNALLRRTQPQESDI</sequence>
<keyword evidence="5" id="KW-0804">Transcription</keyword>
<gene>
    <name evidence="7" type="ORF">S12H4_48937</name>
</gene>
<dbReference type="SMART" id="SM00448">
    <property type="entry name" value="REC"/>
    <property type="match status" value="1"/>
</dbReference>
<proteinExistence type="predicted"/>
<dbReference type="PROSITE" id="PS50110">
    <property type="entry name" value="RESPONSE_REGULATORY"/>
    <property type="match status" value="1"/>
</dbReference>
<keyword evidence="4" id="KW-0238">DNA-binding</keyword>
<comment type="caution">
    <text evidence="7">The sequence shown here is derived from an EMBL/GenBank/DDBJ whole genome shotgun (WGS) entry which is preliminary data.</text>
</comment>
<dbReference type="Gene3D" id="3.40.50.2300">
    <property type="match status" value="1"/>
</dbReference>
<evidence type="ECO:0000256" key="4">
    <source>
        <dbReference type="ARBA" id="ARBA00023125"/>
    </source>
</evidence>
<dbReference type="SUPFAM" id="SSF52172">
    <property type="entry name" value="CheY-like"/>
    <property type="match status" value="1"/>
</dbReference>
<keyword evidence="3" id="KW-0805">Transcription regulation</keyword>
<dbReference type="PANTHER" id="PTHR48111:SF1">
    <property type="entry name" value="TWO-COMPONENT RESPONSE REGULATOR ORR33"/>
    <property type="match status" value="1"/>
</dbReference>
<evidence type="ECO:0000256" key="5">
    <source>
        <dbReference type="ARBA" id="ARBA00023163"/>
    </source>
</evidence>